<protein>
    <submittedName>
        <fullName evidence="1">Uncharacterized protein</fullName>
    </submittedName>
</protein>
<reference evidence="1 2" key="1">
    <citation type="journal article" date="2012" name="J. Virol.">
        <title>Complete Genome Sequence of a Novel Marine Siphovirus, pVp-1, Infecting Vibrio parahaemolyticus.</title>
        <authorList>
            <person name="Kim J.H."/>
            <person name="Jun J.W."/>
            <person name="Choresca C.H."/>
            <person name="Shin S.P."/>
            <person name="Han J.E."/>
            <person name="Park S.C."/>
        </authorList>
    </citation>
    <scope>NUCLEOTIDE SEQUENCE [LARGE SCALE GENOMIC DNA]</scope>
</reference>
<name>H6WXK5_9CAUD</name>
<dbReference type="EMBL" id="JQ340389">
    <property type="protein sequence ID" value="AFB83971.1"/>
    <property type="molecule type" value="Genomic_DNA"/>
</dbReference>
<dbReference type="KEGG" id="vg:14013380"/>
<dbReference type="RefSeq" id="YP_007007937.1">
    <property type="nucleotide sequence ID" value="NC_019529.1"/>
</dbReference>
<organism evidence="1 2">
    <name type="scientific">Vibrio phage pVp-1</name>
    <dbReference type="NCBI Taxonomy" id="1150989"/>
    <lineage>
        <taxon>Viruses</taxon>
        <taxon>Duplodnaviria</taxon>
        <taxon>Heunggongvirae</taxon>
        <taxon>Uroviricota</taxon>
        <taxon>Caudoviricetes</taxon>
        <taxon>Demerecviridae</taxon>
        <taxon>Ermolyevavirinae</taxon>
        <taxon>Vipunavirus</taxon>
        <taxon>Vipunavirus pVp1</taxon>
    </lineage>
</organism>
<sequence length="211" mass="25082">MKLEYTMTPKFKCAVRELRNTLKERRALFEKLEKDFYEEVSKYRIELYGLAQKFLKNRVEINKQRPVKWGLFKLNTRYETYTVEDFDAEKAIEALKPHTVNPISRDAFVCNLYWEEPKLEKYDIPGVCYVDANMSYANARSNNRYREYIGGARNPRQLSICITNIPPTYRLVPQVSEHRIEQLTKILECQADRLIFEEKEINALIRLGLKL</sequence>
<dbReference type="Proteomes" id="UP000007520">
    <property type="component" value="Segment"/>
</dbReference>
<keyword evidence="2" id="KW-1185">Reference proteome</keyword>
<accession>H6WXK5</accession>
<evidence type="ECO:0000313" key="1">
    <source>
        <dbReference type="EMBL" id="AFB83971.1"/>
    </source>
</evidence>
<evidence type="ECO:0000313" key="2">
    <source>
        <dbReference type="Proteomes" id="UP000007520"/>
    </source>
</evidence>
<proteinExistence type="predicted"/>
<dbReference type="GeneID" id="14013380"/>
<gene>
    <name evidence="1" type="ORF">pVp-1_0114</name>
</gene>